<name>A0A834KVB9_VESPE</name>
<keyword evidence="2" id="KW-1185">Reference proteome</keyword>
<protein>
    <submittedName>
        <fullName evidence="1">Uncharacterized protein</fullName>
    </submittedName>
</protein>
<accession>A0A834KVB9</accession>
<proteinExistence type="predicted"/>
<dbReference type="Proteomes" id="UP000600918">
    <property type="component" value="Unassembled WGS sequence"/>
</dbReference>
<evidence type="ECO:0000313" key="2">
    <source>
        <dbReference type="Proteomes" id="UP000600918"/>
    </source>
</evidence>
<gene>
    <name evidence="1" type="ORF">H0235_012736</name>
</gene>
<reference evidence="1" key="1">
    <citation type="journal article" date="2020" name="G3 (Bethesda)">
        <title>High-Quality Assemblies for Three Invasive Social Wasps from the &lt;i&gt;Vespula&lt;/i&gt; Genus.</title>
        <authorList>
            <person name="Harrop T.W.R."/>
            <person name="Guhlin J."/>
            <person name="McLaughlin G.M."/>
            <person name="Permina E."/>
            <person name="Stockwell P."/>
            <person name="Gilligan J."/>
            <person name="Le Lec M.F."/>
            <person name="Gruber M.A.M."/>
            <person name="Quinn O."/>
            <person name="Lovegrove M."/>
            <person name="Duncan E.J."/>
            <person name="Remnant E.J."/>
            <person name="Van Eeckhoven J."/>
            <person name="Graham B."/>
            <person name="Knapp R.A."/>
            <person name="Langford K.W."/>
            <person name="Kronenberg Z."/>
            <person name="Press M.O."/>
            <person name="Eacker S.M."/>
            <person name="Wilson-Rankin E.E."/>
            <person name="Purcell J."/>
            <person name="Lester P.J."/>
            <person name="Dearden P.K."/>
        </authorList>
    </citation>
    <scope>NUCLEOTIDE SEQUENCE</scope>
    <source>
        <strain evidence="1">Volc-1</strain>
    </source>
</reference>
<comment type="caution">
    <text evidence="1">The sequence shown here is derived from an EMBL/GenBank/DDBJ whole genome shotgun (WGS) entry which is preliminary data.</text>
</comment>
<evidence type="ECO:0000313" key="1">
    <source>
        <dbReference type="EMBL" id="KAF7412885.1"/>
    </source>
</evidence>
<dbReference type="AlphaFoldDB" id="A0A834KVB9"/>
<sequence length="129" mass="14808">MLAIKEREYKNGCSHRIAQRFTEAGSFSFESLMDRCSVLQKIAPPITDRCSYFYGRKGIHKIRGILESPQYLTSTMVSVNSSALRHLTGGGREEENLRTYNTEDMSCNSPRDVHDEFGTFWNDFLQKIS</sequence>
<organism evidence="1 2">
    <name type="scientific">Vespula pensylvanica</name>
    <name type="common">Western yellow jacket</name>
    <name type="synonym">Wasp</name>
    <dbReference type="NCBI Taxonomy" id="30213"/>
    <lineage>
        <taxon>Eukaryota</taxon>
        <taxon>Metazoa</taxon>
        <taxon>Ecdysozoa</taxon>
        <taxon>Arthropoda</taxon>
        <taxon>Hexapoda</taxon>
        <taxon>Insecta</taxon>
        <taxon>Pterygota</taxon>
        <taxon>Neoptera</taxon>
        <taxon>Endopterygota</taxon>
        <taxon>Hymenoptera</taxon>
        <taxon>Apocrita</taxon>
        <taxon>Aculeata</taxon>
        <taxon>Vespoidea</taxon>
        <taxon>Vespidae</taxon>
        <taxon>Vespinae</taxon>
        <taxon>Vespula</taxon>
    </lineage>
</organism>
<dbReference type="EMBL" id="JACSDY010000012">
    <property type="protein sequence ID" value="KAF7412885.1"/>
    <property type="molecule type" value="Genomic_DNA"/>
</dbReference>